<dbReference type="GeneID" id="77728866"/>
<dbReference type="RefSeq" id="XP_052944363.1">
    <property type="nucleotide sequence ID" value="XM_053089661.1"/>
</dbReference>
<dbReference type="EMBL" id="JAKWFO010000006">
    <property type="protein sequence ID" value="KAI9634586.1"/>
    <property type="molecule type" value="Genomic_DNA"/>
</dbReference>
<dbReference type="GO" id="GO:0005737">
    <property type="term" value="C:cytoplasm"/>
    <property type="evidence" value="ECO:0007669"/>
    <property type="project" value="TreeGrafter"/>
</dbReference>
<reference evidence="2" key="1">
    <citation type="journal article" date="2022" name="G3 (Bethesda)">
        <title>High quality genome of the basidiomycete yeast Dioszegia hungarica PDD-24b-2 isolated from cloud water.</title>
        <authorList>
            <person name="Jarrige D."/>
            <person name="Haridas S."/>
            <person name="Bleykasten-Grosshans C."/>
            <person name="Joly M."/>
            <person name="Nadalig T."/>
            <person name="Sancelme M."/>
            <person name="Vuilleumier S."/>
            <person name="Grigoriev I.V."/>
            <person name="Amato P."/>
            <person name="Bringel F."/>
        </authorList>
    </citation>
    <scope>NUCLEOTIDE SEQUENCE</scope>
    <source>
        <strain evidence="2">PDD-24b-2</strain>
    </source>
</reference>
<dbReference type="SUPFAM" id="SSF51905">
    <property type="entry name" value="FAD/NAD(P)-binding domain"/>
    <property type="match status" value="1"/>
</dbReference>
<dbReference type="AlphaFoldDB" id="A0AA38H856"/>
<dbReference type="Gene3D" id="3.30.9.10">
    <property type="entry name" value="D-Amino Acid Oxidase, subunit A, domain 2"/>
    <property type="match status" value="1"/>
</dbReference>
<dbReference type="InterPro" id="IPR036188">
    <property type="entry name" value="FAD/NAD-bd_sf"/>
</dbReference>
<keyword evidence="3" id="KW-1185">Reference proteome</keyword>
<sequence length="493" mass="53264">MADLSKPQNPSTISHWIASNTGPSSLHNYGKDESIPESADIVIVGAGISGAMLAYHLTHPEDDKHALPEGTHIVILEANEVSSSATGRNGGHFAPSTFVHMPRLVRPVGKGGAGLSRSQAVNILQHEWDNYQRNIAVIKKHGLEHKVDLHTGKAMAVYTTEKALASTMKIREDWLAALKEMGVEDWSDGKFYTDKEEAIKLSRVQGAIGCSTRSAGTVHPHKLTTELLKLSLGSTKYKVTLRTSAPVTKLSQSGSTHTVETSRGSITAPKVVLCTNAHTPHLFPAGHPFSKIMYPVRIQMGLFTPPPAFSGIKSLSASYGFPDGYCATSAGGIVVGVGAADYLEAKVGKPQDYICQTDISQVTPEATKFMTGYMEKTFVDWKEKAHGEGLTRSWTGVMSYTTDLLPLIGPLPGVDGLYVSVGYNGHGMSTTHTTNRALARLIASEEWDQDFPTAYVVSEERLNRQHAQKFDDYVKIVAGNKLAGPPSEPQLDS</sequence>
<evidence type="ECO:0000259" key="1">
    <source>
        <dbReference type="Pfam" id="PF01266"/>
    </source>
</evidence>
<organism evidence="2 3">
    <name type="scientific">Dioszegia hungarica</name>
    <dbReference type="NCBI Taxonomy" id="4972"/>
    <lineage>
        <taxon>Eukaryota</taxon>
        <taxon>Fungi</taxon>
        <taxon>Dikarya</taxon>
        <taxon>Basidiomycota</taxon>
        <taxon>Agaricomycotina</taxon>
        <taxon>Tremellomycetes</taxon>
        <taxon>Tremellales</taxon>
        <taxon>Bulleribasidiaceae</taxon>
        <taxon>Dioszegia</taxon>
    </lineage>
</organism>
<dbReference type="InterPro" id="IPR006076">
    <property type="entry name" value="FAD-dep_OxRdtase"/>
</dbReference>
<name>A0AA38H856_9TREE</name>
<evidence type="ECO:0000313" key="2">
    <source>
        <dbReference type="EMBL" id="KAI9634586.1"/>
    </source>
</evidence>
<dbReference type="Gene3D" id="3.50.50.60">
    <property type="entry name" value="FAD/NAD(P)-binding domain"/>
    <property type="match status" value="1"/>
</dbReference>
<dbReference type="PANTHER" id="PTHR13847:SF260">
    <property type="entry name" value="FAD DEPENDENT OXIDOREDUCTASE DOMAIN-CONTAINING PROTEIN"/>
    <property type="match status" value="1"/>
</dbReference>
<gene>
    <name evidence="2" type="ORF">MKK02DRAFT_37464</name>
</gene>
<protein>
    <submittedName>
        <fullName evidence="2">FAD dependent oxidoreductase</fullName>
    </submittedName>
</protein>
<comment type="caution">
    <text evidence="2">The sequence shown here is derived from an EMBL/GenBank/DDBJ whole genome shotgun (WGS) entry which is preliminary data.</text>
</comment>
<evidence type="ECO:0000313" key="3">
    <source>
        <dbReference type="Proteomes" id="UP001164286"/>
    </source>
</evidence>
<dbReference type="Proteomes" id="UP001164286">
    <property type="component" value="Unassembled WGS sequence"/>
</dbReference>
<dbReference type="Pfam" id="PF01266">
    <property type="entry name" value="DAO"/>
    <property type="match status" value="1"/>
</dbReference>
<accession>A0AA38H856</accession>
<feature type="domain" description="FAD dependent oxidoreductase" evidence="1">
    <location>
        <begin position="40"/>
        <end position="440"/>
    </location>
</feature>
<dbReference type="PANTHER" id="PTHR13847">
    <property type="entry name" value="SARCOSINE DEHYDROGENASE-RELATED"/>
    <property type="match status" value="1"/>
</dbReference>
<proteinExistence type="predicted"/>